<feature type="transmembrane region" description="Helical" evidence="10">
    <location>
        <begin position="148"/>
        <end position="172"/>
    </location>
</feature>
<evidence type="ECO:0000256" key="10">
    <source>
        <dbReference type="HAMAP-Rule" id="MF_02078"/>
    </source>
</evidence>
<evidence type="ECO:0000256" key="3">
    <source>
        <dbReference type="ARBA" id="ARBA00022692"/>
    </source>
</evidence>
<dbReference type="UniPathway" id="UPA00219"/>
<protein>
    <recommendedName>
        <fullName evidence="10">Probable lipid II flippase MurJ</fullName>
    </recommendedName>
</protein>
<evidence type="ECO:0000256" key="6">
    <source>
        <dbReference type="ARBA" id="ARBA00022989"/>
    </source>
</evidence>
<sequence length="540" mass="57737">MSVAEIETPEAPESKPEKKSSGLVKNSLINSFFTLISRFMGLARDLVISAVLGASGNIAADAYYTALSFPNLFRRIFAEGAFTAAFVPSYSAVLVQEGPEAADKLARDAMATLTFATLVLTLASQLTMPWLMHAINPGYFSDPAKFKLAIILTQITMPYLPCMAMVALMSGVLNARGRFIVSAAVPTVLNAVMLIAVIPQHDPIQAAYAASWGVLAAGILQAGLLFWGIRRVGAKIGVLVLPRLTPDIKKLMWLAIPGALAAAATQINVFISQAFSSAVPGARSWLNYADRLYQLPLGLVGVAIGVALLPALSRAVQAQDHDGAQNTMDDALIFSMALTLPAAAALIAIPFFLIDGLFTRGEFHVYDAHQTASALLHYGWGVPAFVLTRILSPAFYARKNTFGPMKFAMVNVAVNLVVGLTLFHYIGVAGLAIGTSAGAWANVILMLISLIRRKMWHLSTRSASGLTKVLIAGVGMAAFLLVCDQFRSLIEGQITAVFPHGVKEIAILGVCFAGLFLYIGLLFVTGAIKPRELKAMLKRR</sequence>
<dbReference type="InterPro" id="IPR051050">
    <property type="entry name" value="Lipid_II_flippase_MurJ/MviN"/>
</dbReference>
<evidence type="ECO:0000256" key="2">
    <source>
        <dbReference type="ARBA" id="ARBA00022475"/>
    </source>
</evidence>
<gene>
    <name evidence="10" type="primary">murJ</name>
    <name evidence="13" type="ORF">ABENE_10025</name>
</gene>
<dbReference type="OrthoDB" id="9816572at2"/>
<evidence type="ECO:0000313" key="14">
    <source>
        <dbReference type="Proteomes" id="UP000017837"/>
    </source>
</evidence>
<dbReference type="PANTHER" id="PTHR47019">
    <property type="entry name" value="LIPID II FLIPPASE MURJ"/>
    <property type="match status" value="1"/>
</dbReference>
<evidence type="ECO:0000256" key="5">
    <source>
        <dbReference type="ARBA" id="ARBA00022984"/>
    </source>
</evidence>
<feature type="transmembrane region" description="Helical" evidence="10">
    <location>
        <begin position="332"/>
        <end position="354"/>
    </location>
</feature>
<feature type="transmembrane region" description="Helical" evidence="10">
    <location>
        <begin position="374"/>
        <end position="396"/>
    </location>
</feature>
<dbReference type="EMBL" id="AWGB01000016">
    <property type="protein sequence ID" value="ESQ91664.1"/>
    <property type="molecule type" value="Genomic_DNA"/>
</dbReference>
<evidence type="ECO:0000256" key="4">
    <source>
        <dbReference type="ARBA" id="ARBA00022960"/>
    </source>
</evidence>
<dbReference type="Pfam" id="PF03023">
    <property type="entry name" value="MurJ"/>
    <property type="match status" value="1"/>
</dbReference>
<feature type="transmembrane region" description="Helical" evidence="10">
    <location>
        <begin position="408"/>
        <end position="426"/>
    </location>
</feature>
<keyword evidence="10 11" id="KW-0813">Transport</keyword>
<feature type="transmembrane region" description="Helical" evidence="10">
    <location>
        <begin position="251"/>
        <end position="272"/>
    </location>
</feature>
<feature type="transmembrane region" description="Helical" evidence="10">
    <location>
        <begin position="292"/>
        <end position="312"/>
    </location>
</feature>
<dbReference type="InterPro" id="IPR004268">
    <property type="entry name" value="MurJ"/>
</dbReference>
<evidence type="ECO:0000313" key="13">
    <source>
        <dbReference type="EMBL" id="ESQ91664.1"/>
    </source>
</evidence>
<accession>V4PW81</accession>
<dbReference type="GO" id="GO:0009252">
    <property type="term" value="P:peptidoglycan biosynthetic process"/>
    <property type="evidence" value="ECO:0007669"/>
    <property type="project" value="UniProtKB-UniRule"/>
</dbReference>
<dbReference type="Proteomes" id="UP000017837">
    <property type="component" value="Unassembled WGS sequence"/>
</dbReference>
<dbReference type="PRINTS" id="PR01806">
    <property type="entry name" value="VIRFACTRMVIN"/>
</dbReference>
<feature type="transmembrane region" description="Helical" evidence="10">
    <location>
        <begin position="432"/>
        <end position="451"/>
    </location>
</feature>
<feature type="transmembrane region" description="Helical" evidence="10">
    <location>
        <begin position="179"/>
        <end position="198"/>
    </location>
</feature>
<dbReference type="GO" id="GO:0034204">
    <property type="term" value="P:lipid translocation"/>
    <property type="evidence" value="ECO:0007669"/>
    <property type="project" value="TreeGrafter"/>
</dbReference>
<keyword evidence="5 10" id="KW-0573">Peptidoglycan synthesis</keyword>
<evidence type="ECO:0000256" key="8">
    <source>
        <dbReference type="ARBA" id="ARBA00060041"/>
    </source>
</evidence>
<keyword evidence="14" id="KW-1185">Reference proteome</keyword>
<name>V4PW81_9CAUL</name>
<dbReference type="NCBIfam" id="TIGR01695">
    <property type="entry name" value="murJ_mviN"/>
    <property type="match status" value="1"/>
</dbReference>
<feature type="transmembrane region" description="Helical" evidence="10">
    <location>
        <begin position="108"/>
        <end position="128"/>
    </location>
</feature>
<dbReference type="CDD" id="cd13123">
    <property type="entry name" value="MATE_MurJ_like"/>
    <property type="match status" value="1"/>
</dbReference>
<dbReference type="GO" id="GO:0015648">
    <property type="term" value="F:lipid-linked peptidoglycan transporter activity"/>
    <property type="evidence" value="ECO:0007669"/>
    <property type="project" value="UniProtKB-UniRule"/>
</dbReference>
<dbReference type="PIRSF" id="PIRSF002869">
    <property type="entry name" value="MviN"/>
    <property type="match status" value="1"/>
</dbReference>
<feature type="transmembrane region" description="Helical" evidence="10">
    <location>
        <begin position="463"/>
        <end position="482"/>
    </location>
</feature>
<feature type="region of interest" description="Disordered" evidence="12">
    <location>
        <begin position="1"/>
        <end position="20"/>
    </location>
</feature>
<dbReference type="eggNOG" id="COG0728">
    <property type="taxonomic scope" value="Bacteria"/>
</dbReference>
<evidence type="ECO:0000256" key="7">
    <source>
        <dbReference type="ARBA" id="ARBA00023136"/>
    </source>
</evidence>
<comment type="subcellular location">
    <subcellularLocation>
        <location evidence="10">Cell inner membrane</location>
        <topology evidence="10">Multi-pass membrane protein</topology>
    </subcellularLocation>
    <subcellularLocation>
        <location evidence="1">Cell membrane</location>
        <topology evidence="1">Multi-pass membrane protein</topology>
    </subcellularLocation>
</comment>
<dbReference type="GO" id="GO:0005886">
    <property type="term" value="C:plasma membrane"/>
    <property type="evidence" value="ECO:0007669"/>
    <property type="project" value="UniProtKB-SubCell"/>
</dbReference>
<comment type="function">
    <text evidence="8 10 11">Involved in peptidoglycan biosynthesis. Transports lipid-linked peptidoglycan precursors from the inner to the outer leaflet of the cytoplasmic membrane.</text>
</comment>
<evidence type="ECO:0000256" key="12">
    <source>
        <dbReference type="SAM" id="MobiDB-lite"/>
    </source>
</evidence>
<keyword evidence="10" id="KW-0997">Cell inner membrane</keyword>
<comment type="similarity">
    <text evidence="9 10 11">Belongs to the MurJ/MviN family.</text>
</comment>
<dbReference type="STRING" id="1121022.GCA_000376105_01079"/>
<dbReference type="AlphaFoldDB" id="V4PW81"/>
<organism evidence="13 14">
    <name type="scientific">Asticcacaulis benevestitus DSM 16100 = ATCC BAA-896</name>
    <dbReference type="NCBI Taxonomy" id="1121022"/>
    <lineage>
        <taxon>Bacteria</taxon>
        <taxon>Pseudomonadati</taxon>
        <taxon>Pseudomonadota</taxon>
        <taxon>Alphaproteobacteria</taxon>
        <taxon>Caulobacterales</taxon>
        <taxon>Caulobacteraceae</taxon>
        <taxon>Asticcacaulis</taxon>
    </lineage>
</organism>
<proteinExistence type="inferred from homology"/>
<evidence type="ECO:0000256" key="11">
    <source>
        <dbReference type="PIRNR" id="PIRNR002869"/>
    </source>
</evidence>
<keyword evidence="2 10" id="KW-1003">Cell membrane</keyword>
<comment type="caution">
    <text evidence="13">The sequence shown here is derived from an EMBL/GenBank/DDBJ whole genome shotgun (WGS) entry which is preliminary data.</text>
</comment>
<keyword evidence="10 11" id="KW-0961">Cell wall biogenesis/degradation</keyword>
<dbReference type="HAMAP" id="MF_02078">
    <property type="entry name" value="MurJ_MviN"/>
    <property type="match status" value="1"/>
</dbReference>
<evidence type="ECO:0000256" key="9">
    <source>
        <dbReference type="ARBA" id="ARBA00061532"/>
    </source>
</evidence>
<feature type="transmembrane region" description="Helical" evidence="10">
    <location>
        <begin position="210"/>
        <end position="230"/>
    </location>
</feature>
<keyword evidence="3 10" id="KW-0812">Transmembrane</keyword>
<keyword evidence="7 10" id="KW-0472">Membrane</keyword>
<dbReference type="PANTHER" id="PTHR47019:SF1">
    <property type="entry name" value="LIPID II FLIPPASE MURJ"/>
    <property type="match status" value="1"/>
</dbReference>
<reference evidence="13 14" key="1">
    <citation type="journal article" date="2014" name="Nature">
        <title>Sequential evolution of bacterial morphology by co-option of a developmental regulator.</title>
        <authorList>
            <person name="Jiang C."/>
            <person name="Brown P.J."/>
            <person name="Ducret A."/>
            <person name="Brun Y.V."/>
        </authorList>
    </citation>
    <scope>NUCLEOTIDE SEQUENCE [LARGE SCALE GENOMIC DNA]</scope>
    <source>
        <strain evidence="13 14">DSM 16100</strain>
    </source>
</reference>
<dbReference type="RefSeq" id="WP_018080747.1">
    <property type="nucleotide sequence ID" value="NZ_AQWM01000002.1"/>
</dbReference>
<dbReference type="GO" id="GO:0071555">
    <property type="term" value="P:cell wall organization"/>
    <property type="evidence" value="ECO:0007669"/>
    <property type="project" value="UniProtKB-UniRule"/>
</dbReference>
<dbReference type="PATRIC" id="fig|1121022.4.peg.2027"/>
<comment type="pathway">
    <text evidence="10">Cell wall biogenesis; peptidoglycan biosynthesis.</text>
</comment>
<evidence type="ECO:0000256" key="1">
    <source>
        <dbReference type="ARBA" id="ARBA00004651"/>
    </source>
</evidence>
<keyword evidence="6 10" id="KW-1133">Transmembrane helix</keyword>
<dbReference type="GO" id="GO:0008360">
    <property type="term" value="P:regulation of cell shape"/>
    <property type="evidence" value="ECO:0007669"/>
    <property type="project" value="UniProtKB-UniRule"/>
</dbReference>
<keyword evidence="4 10" id="KW-0133">Cell shape</keyword>
<feature type="transmembrane region" description="Helical" evidence="10">
    <location>
        <begin position="505"/>
        <end position="528"/>
    </location>
</feature>